<accession>A0A7G9QS74</accession>
<evidence type="ECO:0000313" key="1">
    <source>
        <dbReference type="EMBL" id="QNN46199.1"/>
    </source>
</evidence>
<evidence type="ECO:0008006" key="3">
    <source>
        <dbReference type="Google" id="ProtNLM"/>
    </source>
</evidence>
<dbReference type="Proteomes" id="UP000515977">
    <property type="component" value="Chromosome"/>
</dbReference>
<keyword evidence="2" id="KW-1185">Reference proteome</keyword>
<dbReference type="Gene3D" id="3.40.50.2300">
    <property type="match status" value="1"/>
</dbReference>
<dbReference type="InterPro" id="IPR011006">
    <property type="entry name" value="CheY-like_superfamily"/>
</dbReference>
<organism evidence="1 2">
    <name type="scientific">Thermomonas brevis</name>
    <dbReference type="NCBI Taxonomy" id="215691"/>
    <lineage>
        <taxon>Bacteria</taxon>
        <taxon>Pseudomonadati</taxon>
        <taxon>Pseudomonadota</taxon>
        <taxon>Gammaproteobacteria</taxon>
        <taxon>Lysobacterales</taxon>
        <taxon>Lysobacteraceae</taxon>
        <taxon>Thermomonas</taxon>
    </lineage>
</organism>
<dbReference type="EMBL" id="CP060711">
    <property type="protein sequence ID" value="QNN46199.1"/>
    <property type="molecule type" value="Genomic_DNA"/>
</dbReference>
<evidence type="ECO:0000313" key="2">
    <source>
        <dbReference type="Proteomes" id="UP000515977"/>
    </source>
</evidence>
<dbReference type="SUPFAM" id="SSF52172">
    <property type="entry name" value="CheY-like"/>
    <property type="match status" value="1"/>
</dbReference>
<dbReference type="RefSeq" id="WP_187569961.1">
    <property type="nucleotide sequence ID" value="NZ_CP060711.1"/>
</dbReference>
<proteinExistence type="predicted"/>
<reference evidence="1 2" key="1">
    <citation type="submission" date="2020-08" db="EMBL/GenBank/DDBJ databases">
        <title>Genome sequence of Thermomonas brevis KACC 16975T.</title>
        <authorList>
            <person name="Hyun D.-W."/>
            <person name="Bae J.-W."/>
        </authorList>
    </citation>
    <scope>NUCLEOTIDE SEQUENCE [LARGE SCALE GENOMIC DNA]</scope>
    <source>
        <strain evidence="1 2">KACC 16975</strain>
    </source>
</reference>
<dbReference type="AlphaFoldDB" id="A0A7G9QS74"/>
<gene>
    <name evidence="1" type="ORF">H9L17_13630</name>
</gene>
<name>A0A7G9QS74_9GAMM</name>
<dbReference type="KEGG" id="tbv:H9L17_13630"/>
<protein>
    <recommendedName>
        <fullName evidence="3">Response regulator</fullName>
    </recommendedName>
</protein>
<sequence length="120" mass="12857">MRDLRGLRVLVVEPDRTLASVLEEALILAGARVVDVCADMAEAGRMRAPEGSDAMVVGTRSHQDPALAARTAQAWGIPFLLTCDQPMDMASARARCLPKPFCIQDLVEGLNGCTSIHEAP</sequence>